<reference evidence="2 3" key="1">
    <citation type="journal article" date="2011" name="Stand. Genomic Sci.">
        <title>Complete genome sequence of the acetate-degrading sulfate reducer Desulfobacca acetoxidans type strain (ASRB2).</title>
        <authorList>
            <person name="Goker M."/>
            <person name="Teshima H."/>
            <person name="Lapidus A."/>
            <person name="Nolan M."/>
            <person name="Lucas S."/>
            <person name="Hammon N."/>
            <person name="Deshpande S."/>
            <person name="Cheng J.F."/>
            <person name="Tapia R."/>
            <person name="Han C."/>
            <person name="Goodwin L."/>
            <person name="Pitluck S."/>
            <person name="Huntemann M."/>
            <person name="Liolios K."/>
            <person name="Ivanova N."/>
            <person name="Pagani I."/>
            <person name="Mavromatis K."/>
            <person name="Ovchinikova G."/>
            <person name="Pati A."/>
            <person name="Chen A."/>
            <person name="Palaniappan K."/>
            <person name="Land M."/>
            <person name="Hauser L."/>
            <person name="Brambilla E.M."/>
            <person name="Rohde M."/>
            <person name="Spring S."/>
            <person name="Detter J.C."/>
            <person name="Woyke T."/>
            <person name="Bristow J."/>
            <person name="Eisen J.A."/>
            <person name="Markowitz V."/>
            <person name="Hugenholtz P."/>
            <person name="Kyrpides N.C."/>
            <person name="Klenk H.P."/>
        </authorList>
    </citation>
    <scope>NUCLEOTIDE SEQUENCE [LARGE SCALE GENOMIC DNA]</scope>
    <source>
        <strain evidence="3">ATCC 700848 / DSM 11109 / ASRB2</strain>
    </source>
</reference>
<organism evidence="2 3">
    <name type="scientific">Desulfobacca acetoxidans (strain ATCC 700848 / DSM 11109 / ASRB2)</name>
    <dbReference type="NCBI Taxonomy" id="880072"/>
    <lineage>
        <taxon>Bacteria</taxon>
        <taxon>Pseudomonadati</taxon>
        <taxon>Thermodesulfobacteriota</taxon>
        <taxon>Desulfobaccia</taxon>
        <taxon>Desulfobaccales</taxon>
        <taxon>Desulfobaccaceae</taxon>
        <taxon>Desulfobacca</taxon>
    </lineage>
</organism>
<evidence type="ECO:0000313" key="3">
    <source>
        <dbReference type="Proteomes" id="UP000000483"/>
    </source>
</evidence>
<dbReference type="SUPFAM" id="SSF51717">
    <property type="entry name" value="Dihydropteroate synthetase-like"/>
    <property type="match status" value="1"/>
</dbReference>
<dbReference type="InterPro" id="IPR000489">
    <property type="entry name" value="Pterin-binding_dom"/>
</dbReference>
<dbReference type="EMBL" id="CP002629">
    <property type="protein sequence ID" value="AEB08260.1"/>
    <property type="molecule type" value="Genomic_DNA"/>
</dbReference>
<protein>
    <submittedName>
        <fullName evidence="2">Dihydropteroate synthase DHPS</fullName>
    </submittedName>
</protein>
<dbReference type="eggNOG" id="COG1410">
    <property type="taxonomic scope" value="Bacteria"/>
</dbReference>
<sequence>MLIAADNLNVLNPVVAEALERLDKRPLQELVRRLDQTGIDLLDLNPGYLSLRNEDRMTFLVETVQEVSRTRLMLDSPHARILQRGLAACERPPVLNALTLEEEKLRKILPLAAAARTDLVLLLLDERSMTPPTLEEKILLALRLREAALSAGLEPTRLIFDPVLPNLSWPDAFDQTAAVVKTVRLLASGAILGEPGRTMAGLSNLRSGLRQMYPLEVEITCLSLLAGAGLHIALLDALQPDLWRRVHLVQQLQPGE</sequence>
<dbReference type="STRING" id="880072.Desac_0369"/>
<keyword evidence="3" id="KW-1185">Reference proteome</keyword>
<accession>F2NES0</accession>
<dbReference type="RefSeq" id="WP_013705373.1">
    <property type="nucleotide sequence ID" value="NC_015388.1"/>
</dbReference>
<dbReference type="Proteomes" id="UP000000483">
    <property type="component" value="Chromosome"/>
</dbReference>
<dbReference type="PROSITE" id="PS50972">
    <property type="entry name" value="PTERIN_BINDING"/>
    <property type="match status" value="1"/>
</dbReference>
<gene>
    <name evidence="2" type="ordered locus">Desac_0369</name>
</gene>
<proteinExistence type="predicted"/>
<name>F2NES0_DESAR</name>
<dbReference type="GO" id="GO:0042558">
    <property type="term" value="P:pteridine-containing compound metabolic process"/>
    <property type="evidence" value="ECO:0007669"/>
    <property type="project" value="InterPro"/>
</dbReference>
<dbReference type="Gene3D" id="3.20.20.20">
    <property type="entry name" value="Dihydropteroate synthase-like"/>
    <property type="match status" value="1"/>
</dbReference>
<dbReference type="AlphaFoldDB" id="F2NES0"/>
<dbReference type="KEGG" id="dao:Desac_0369"/>
<dbReference type="OrthoDB" id="5416636at2"/>
<evidence type="ECO:0000313" key="2">
    <source>
        <dbReference type="EMBL" id="AEB08260.1"/>
    </source>
</evidence>
<evidence type="ECO:0000259" key="1">
    <source>
        <dbReference type="PROSITE" id="PS50972"/>
    </source>
</evidence>
<reference evidence="3" key="2">
    <citation type="submission" date="2011-03" db="EMBL/GenBank/DDBJ databases">
        <title>The complete genome of Desulfobacca acetoxidans DSM 11109.</title>
        <authorList>
            <consortium name="US DOE Joint Genome Institute (JGI-PGF)"/>
            <person name="Lucas S."/>
            <person name="Copeland A."/>
            <person name="Lapidus A."/>
            <person name="Bruce D."/>
            <person name="Goodwin L."/>
            <person name="Pitluck S."/>
            <person name="Peters L."/>
            <person name="Kyrpides N."/>
            <person name="Mavromatis K."/>
            <person name="Ivanova N."/>
            <person name="Ovchinnikova G."/>
            <person name="Teshima H."/>
            <person name="Detter J.C."/>
            <person name="Han C."/>
            <person name="Land M."/>
            <person name="Hauser L."/>
            <person name="Markowitz V."/>
            <person name="Cheng J.-F."/>
            <person name="Hugenholtz P."/>
            <person name="Woyke T."/>
            <person name="Wu D."/>
            <person name="Spring S."/>
            <person name="Schueler E."/>
            <person name="Brambilla E."/>
            <person name="Klenk H.-P."/>
            <person name="Eisen J.A."/>
        </authorList>
    </citation>
    <scope>NUCLEOTIDE SEQUENCE [LARGE SCALE GENOMIC DNA]</scope>
    <source>
        <strain evidence="3">ATCC 700848 / DSM 11109 / ASRB2</strain>
    </source>
</reference>
<dbReference type="InterPro" id="IPR011005">
    <property type="entry name" value="Dihydropteroate_synth-like_sf"/>
</dbReference>
<feature type="domain" description="Pterin-binding" evidence="1">
    <location>
        <begin position="1"/>
        <end position="256"/>
    </location>
</feature>
<dbReference type="Pfam" id="PF00809">
    <property type="entry name" value="Pterin_bind"/>
    <property type="match status" value="1"/>
</dbReference>
<dbReference type="HOGENOM" id="CLU_070996_0_0_7"/>